<reference evidence="1" key="1">
    <citation type="submission" date="2024-02" db="EMBL/GenBank/DDBJ databases">
        <authorList>
            <consortium name="Clinical and Environmental Microbiology Branch: Whole genome sequencing antimicrobial resistance pathogens in the healthcare setting"/>
        </authorList>
    </citation>
    <scope>NUCLEOTIDE SEQUENCE</scope>
    <source>
        <strain evidence="1">2020GO-00142</strain>
    </source>
</reference>
<comment type="caution">
    <text evidence="1">The sequence shown here is derived from an EMBL/GenBank/DDBJ whole genome shotgun (WGS) entry which is preliminary data.</text>
</comment>
<evidence type="ECO:0000313" key="1">
    <source>
        <dbReference type="EMBL" id="EMP9433547.1"/>
    </source>
</evidence>
<dbReference type="Gene3D" id="2.160.20.80">
    <property type="entry name" value="E3 ubiquitin-protein ligase SopA"/>
    <property type="match status" value="2"/>
</dbReference>
<accession>A0AAI9I121</accession>
<dbReference type="InterPro" id="IPR001646">
    <property type="entry name" value="5peptide_repeat"/>
</dbReference>
<dbReference type="SUPFAM" id="SSF141571">
    <property type="entry name" value="Pentapeptide repeat-like"/>
    <property type="match status" value="1"/>
</dbReference>
<organism evidence="1">
    <name type="scientific">Providencia stuartii</name>
    <dbReference type="NCBI Taxonomy" id="588"/>
    <lineage>
        <taxon>Bacteria</taxon>
        <taxon>Pseudomonadati</taxon>
        <taxon>Pseudomonadota</taxon>
        <taxon>Gammaproteobacteria</taxon>
        <taxon>Enterobacterales</taxon>
        <taxon>Morganellaceae</taxon>
        <taxon>Providencia</taxon>
    </lineage>
</organism>
<dbReference type="EMBL" id="AAZDVE040000020">
    <property type="protein sequence ID" value="EMP9433547.1"/>
    <property type="molecule type" value="Genomic_DNA"/>
</dbReference>
<dbReference type="Pfam" id="PF00805">
    <property type="entry name" value="Pentapeptide"/>
    <property type="match status" value="1"/>
</dbReference>
<protein>
    <submittedName>
        <fullName evidence="1">Pentapeptide repeat-containing protein</fullName>
    </submittedName>
</protein>
<dbReference type="AlphaFoldDB" id="A0AAI9I121"/>
<gene>
    <name evidence="1" type="ORF">JRA39_002619</name>
</gene>
<proteinExistence type="predicted"/>
<sequence>MNNKLKKEMVERWTDELNFKINAMFKKEDWRDKNIINARWNMAPFGSTDNNKLDFRGFVFREPIHYHYISNIDFSYSRVISGNKDNYGPSRGVTGFISSILEDCNFIGSQMPANLAEKFTKCNFSGAKFESSKLNADFFSCQFINSDMKDVLANGKKFIKCDFTNASLKKCNFYNCYFEDCIFDNAIMSSSNISGSTFVKTKPSELQIMSCSVSDNLKFL</sequence>
<name>A0AAI9I121_PROST</name>